<name>A0A8J5I348_9STRA</name>
<feature type="region of interest" description="Disordered" evidence="1">
    <location>
        <begin position="92"/>
        <end position="122"/>
    </location>
</feature>
<accession>A0A8J5I348</accession>
<reference evidence="2" key="1">
    <citation type="submission" date="2021-01" db="EMBL/GenBank/DDBJ databases">
        <title>Phytophthora aleatoria, a newly-described species from Pinus radiata is distinct from Phytophthora cactorum isolates based on comparative genomics.</title>
        <authorList>
            <person name="Mcdougal R."/>
            <person name="Panda P."/>
            <person name="Williams N."/>
            <person name="Studholme D.J."/>
        </authorList>
    </citation>
    <scope>NUCLEOTIDE SEQUENCE</scope>
    <source>
        <strain evidence="2">NZFS 4037</strain>
    </source>
</reference>
<dbReference type="Proteomes" id="UP000709295">
    <property type="component" value="Unassembled WGS sequence"/>
</dbReference>
<evidence type="ECO:0000256" key="1">
    <source>
        <dbReference type="SAM" id="MobiDB-lite"/>
    </source>
</evidence>
<evidence type="ECO:0000313" key="3">
    <source>
        <dbReference type="Proteomes" id="UP000709295"/>
    </source>
</evidence>
<keyword evidence="3" id="KW-1185">Reference proteome</keyword>
<dbReference type="AlphaFoldDB" id="A0A8J5I348"/>
<sequence>MCWFHVTKNVWKHSQFVRPNHVNHEEQESSSSAGEPSESDTDDAFVDACQHSPAESSIGDAADRVQSLYASPAMSTASATSTVTVILEDATESEVAEDISEPPTLPSPARVSLLCEAPGEPY</sequence>
<feature type="region of interest" description="Disordered" evidence="1">
    <location>
        <begin position="17"/>
        <end position="60"/>
    </location>
</feature>
<protein>
    <submittedName>
        <fullName evidence="2">Uncharacterized protein</fullName>
    </submittedName>
</protein>
<proteinExistence type="predicted"/>
<organism evidence="2 3">
    <name type="scientific">Phytophthora aleatoria</name>
    <dbReference type="NCBI Taxonomy" id="2496075"/>
    <lineage>
        <taxon>Eukaryota</taxon>
        <taxon>Sar</taxon>
        <taxon>Stramenopiles</taxon>
        <taxon>Oomycota</taxon>
        <taxon>Peronosporomycetes</taxon>
        <taxon>Peronosporales</taxon>
        <taxon>Peronosporaceae</taxon>
        <taxon>Phytophthora</taxon>
    </lineage>
</organism>
<comment type="caution">
    <text evidence="2">The sequence shown here is derived from an EMBL/GenBank/DDBJ whole genome shotgun (WGS) entry which is preliminary data.</text>
</comment>
<evidence type="ECO:0000313" key="2">
    <source>
        <dbReference type="EMBL" id="KAG6942071.1"/>
    </source>
</evidence>
<gene>
    <name evidence="2" type="ORF">JG688_00018328</name>
</gene>
<dbReference type="EMBL" id="JAENGY010003278">
    <property type="protein sequence ID" value="KAG6942071.1"/>
    <property type="molecule type" value="Genomic_DNA"/>
</dbReference>